<evidence type="ECO:0000259" key="9">
    <source>
        <dbReference type="PROSITE" id="PS50073"/>
    </source>
</evidence>
<keyword evidence="11" id="KW-1185">Reference proteome</keyword>
<keyword evidence="4" id="KW-0186">Copper</keyword>
<evidence type="ECO:0000256" key="7">
    <source>
        <dbReference type="ARBA" id="ARBA00023242"/>
    </source>
</evidence>
<dbReference type="GO" id="GO:0000981">
    <property type="term" value="F:DNA-binding transcription factor activity, RNA polymerase II-specific"/>
    <property type="evidence" value="ECO:0007669"/>
    <property type="project" value="TreeGrafter"/>
</dbReference>
<dbReference type="PRINTS" id="PR00617">
    <property type="entry name" value="COPPERFIST"/>
</dbReference>
<evidence type="ECO:0000256" key="3">
    <source>
        <dbReference type="ARBA" id="ARBA00022833"/>
    </source>
</evidence>
<dbReference type="GO" id="GO:0000978">
    <property type="term" value="F:RNA polymerase II cis-regulatory region sequence-specific DNA binding"/>
    <property type="evidence" value="ECO:0007669"/>
    <property type="project" value="TreeGrafter"/>
</dbReference>
<feature type="region of interest" description="Disordered" evidence="8">
    <location>
        <begin position="174"/>
        <end position="199"/>
    </location>
</feature>
<comment type="subcellular location">
    <subcellularLocation>
        <location evidence="1">Nucleus</location>
    </subcellularLocation>
</comment>
<dbReference type="SMART" id="SM00412">
    <property type="entry name" value="Cu_FIST"/>
    <property type="match status" value="1"/>
</dbReference>
<dbReference type="GO" id="GO:0006879">
    <property type="term" value="P:intracellular iron ion homeostasis"/>
    <property type="evidence" value="ECO:0007669"/>
    <property type="project" value="TreeGrafter"/>
</dbReference>
<dbReference type="InterPro" id="IPR051763">
    <property type="entry name" value="Copper_Homeo_Regul"/>
</dbReference>
<dbReference type="Pfam" id="PF00649">
    <property type="entry name" value="Copper-fist"/>
    <property type="match status" value="1"/>
</dbReference>
<keyword evidence="3" id="KW-0862">Zinc</keyword>
<evidence type="ECO:0000313" key="10">
    <source>
        <dbReference type="EMBL" id="RKP30782.1"/>
    </source>
</evidence>
<dbReference type="OrthoDB" id="5600085at2759"/>
<dbReference type="GO" id="GO:0005634">
    <property type="term" value="C:nucleus"/>
    <property type="evidence" value="ECO:0007669"/>
    <property type="project" value="UniProtKB-SubCell"/>
</dbReference>
<evidence type="ECO:0000256" key="8">
    <source>
        <dbReference type="SAM" id="MobiDB-lite"/>
    </source>
</evidence>
<dbReference type="Gene3D" id="3.90.430.10">
    <property type="entry name" value="Copper fist DNA-binding domain"/>
    <property type="match status" value="1"/>
</dbReference>
<organism evidence="10 11">
    <name type="scientific">Metschnikowia bicuspidata</name>
    <dbReference type="NCBI Taxonomy" id="27322"/>
    <lineage>
        <taxon>Eukaryota</taxon>
        <taxon>Fungi</taxon>
        <taxon>Dikarya</taxon>
        <taxon>Ascomycota</taxon>
        <taxon>Saccharomycotina</taxon>
        <taxon>Pichiomycetes</taxon>
        <taxon>Metschnikowiaceae</taxon>
        <taxon>Metschnikowia</taxon>
    </lineage>
</organism>
<dbReference type="GO" id="GO:0045944">
    <property type="term" value="P:positive regulation of transcription by RNA polymerase II"/>
    <property type="evidence" value="ECO:0007669"/>
    <property type="project" value="TreeGrafter"/>
</dbReference>
<dbReference type="GO" id="GO:0005507">
    <property type="term" value="F:copper ion binding"/>
    <property type="evidence" value="ECO:0007669"/>
    <property type="project" value="InterPro"/>
</dbReference>
<evidence type="ECO:0000256" key="4">
    <source>
        <dbReference type="ARBA" id="ARBA00023008"/>
    </source>
</evidence>
<evidence type="ECO:0000256" key="6">
    <source>
        <dbReference type="ARBA" id="ARBA00023163"/>
    </source>
</evidence>
<dbReference type="Proteomes" id="UP000268321">
    <property type="component" value="Unassembled WGS sequence"/>
</dbReference>
<reference evidence="11" key="1">
    <citation type="journal article" date="2018" name="Nat. Microbiol.">
        <title>Leveraging single-cell genomics to expand the fungal tree of life.</title>
        <authorList>
            <person name="Ahrendt S.R."/>
            <person name="Quandt C.A."/>
            <person name="Ciobanu D."/>
            <person name="Clum A."/>
            <person name="Salamov A."/>
            <person name="Andreopoulos B."/>
            <person name="Cheng J.F."/>
            <person name="Woyke T."/>
            <person name="Pelin A."/>
            <person name="Henrissat B."/>
            <person name="Reynolds N.K."/>
            <person name="Benny G.L."/>
            <person name="Smith M.E."/>
            <person name="James T.Y."/>
            <person name="Grigoriev I.V."/>
        </authorList>
    </citation>
    <scope>NUCLEOTIDE SEQUENCE [LARGE SCALE GENOMIC DNA]</scope>
    <source>
        <strain evidence="11">Baker2002</strain>
    </source>
</reference>
<keyword evidence="6" id="KW-0804">Transcription</keyword>
<dbReference type="PROSITE" id="PS50073">
    <property type="entry name" value="COPPER_FIST_2"/>
    <property type="match status" value="1"/>
</dbReference>
<proteinExistence type="predicted"/>
<accession>A0A4P9ZEC8</accession>
<evidence type="ECO:0000256" key="2">
    <source>
        <dbReference type="ARBA" id="ARBA00022723"/>
    </source>
</evidence>
<protein>
    <recommendedName>
        <fullName evidence="9">Copper-fist domain-containing protein</fullName>
    </recommendedName>
</protein>
<keyword evidence="5" id="KW-0805">Transcription regulation</keyword>
<dbReference type="SMART" id="SM01090">
    <property type="entry name" value="Copper-fist"/>
    <property type="match status" value="1"/>
</dbReference>
<dbReference type="EMBL" id="ML004452">
    <property type="protein sequence ID" value="RKP30782.1"/>
    <property type="molecule type" value="Genomic_DNA"/>
</dbReference>
<evidence type="ECO:0000313" key="11">
    <source>
        <dbReference type="Proteomes" id="UP000268321"/>
    </source>
</evidence>
<dbReference type="InterPro" id="IPR001083">
    <property type="entry name" value="Cu_fist_DNA-bd_dom"/>
</dbReference>
<dbReference type="InterPro" id="IPR036395">
    <property type="entry name" value="Cu_fist_DNA-bd_dom_sf"/>
</dbReference>
<dbReference type="SUPFAM" id="SSF57879">
    <property type="entry name" value="Zinc domain conserved in yeast copper-regulated transcription factors"/>
    <property type="match status" value="1"/>
</dbReference>
<dbReference type="PANTHER" id="PTHR28088">
    <property type="entry name" value="TRANSCRIPTIONAL ACTIVATOR HAA1-RELATED"/>
    <property type="match status" value="1"/>
</dbReference>
<dbReference type="PROSITE" id="PS01119">
    <property type="entry name" value="COPPER_FIST_1"/>
    <property type="match status" value="1"/>
</dbReference>
<keyword evidence="2" id="KW-0479">Metal-binding</keyword>
<evidence type="ECO:0000256" key="5">
    <source>
        <dbReference type="ARBA" id="ARBA00023015"/>
    </source>
</evidence>
<keyword evidence="7" id="KW-0539">Nucleus</keyword>
<feature type="domain" description="Copper-fist" evidence="9">
    <location>
        <begin position="1"/>
        <end position="40"/>
    </location>
</feature>
<dbReference type="GO" id="GO:0006878">
    <property type="term" value="P:intracellular copper ion homeostasis"/>
    <property type="evidence" value="ECO:0007669"/>
    <property type="project" value="TreeGrafter"/>
</dbReference>
<dbReference type="PANTHER" id="PTHR28088:SF5">
    <property type="entry name" value="TRANSCRIPTIONAL ACTIVATOR HAA1-RELATED"/>
    <property type="match status" value="1"/>
</dbReference>
<name>A0A4P9ZEC8_9ASCO</name>
<gene>
    <name evidence="10" type="ORF">METBISCDRAFT_27156</name>
</gene>
<dbReference type="AlphaFoldDB" id="A0A4P9ZEC8"/>
<dbReference type="FunFam" id="3.90.430.10:FF:000001">
    <property type="entry name" value="Copper fist DNA-binding protein"/>
    <property type="match status" value="1"/>
</dbReference>
<sequence>MILIGGVKYACLECIRGHRSTLCQHDMRPLLLVKKKGRPNFLYPDGNKNYRIAVFAEEVAEDCREAGPERSRERPVIISKASDKYVFDIKSGEIVGPYCEEKQRSKPVQGENFVNISSCCQDSFKPRGCLCNQKKVLKKRILQSYLKKNPQKDVRRLLRDIQVKREFKEENGHVLARGGTSSSVSGSYGGGGMGRSDASRAIPEAENAAVGKNKHGGFCCGPLSLEEPLLCGTFSGPLQNTSVPKKLGAPLQKHDNGGLDARCDASGASAGLHCASLPKDQQEPLPNAYMNAGLQLPFHNASQGPETMQMLLAHHVAQNMVPKLYVRAYAAAPFVNTEMRANSAPYGANELDLSSVGTDALVISAMRLKAPQDGSLFDYSAFQRSFLEYASRTPASDFLVGDKNRVFKVINVPSCSVCGTYLCSADCSCPQCESHNGAAGQERGQGDAYAGLQTAYAQITDPALRVPLPGQGHVFPCSQHMHASVPPPGYVLPDLLMSCHVLPPNQAPFSSLNAPGQPMQPQMQNHMHNIMSQMQNASAQSQMSYGDPRTAGRAFGGRNDYSSFLWLILSEDPDDPWDDTNADSEQLVEPDLCSCPEGSCFCFNCERHGIIEGVNLDDIFGSVGKDQN</sequence>
<evidence type="ECO:0000256" key="1">
    <source>
        <dbReference type="ARBA" id="ARBA00004123"/>
    </source>
</evidence>